<evidence type="ECO:0000256" key="1">
    <source>
        <dbReference type="SAM" id="MobiDB-lite"/>
    </source>
</evidence>
<evidence type="ECO:0000313" key="3">
    <source>
        <dbReference type="Proteomes" id="UP001596174"/>
    </source>
</evidence>
<feature type="compositionally biased region" description="Basic and acidic residues" evidence="1">
    <location>
        <begin position="1"/>
        <end position="12"/>
    </location>
</feature>
<dbReference type="RefSeq" id="WP_380590351.1">
    <property type="nucleotide sequence ID" value="NZ_JBHSQJ010000164.1"/>
</dbReference>
<organism evidence="2 3">
    <name type="scientific">Streptacidiphilus monticola</name>
    <dbReference type="NCBI Taxonomy" id="2161674"/>
    <lineage>
        <taxon>Bacteria</taxon>
        <taxon>Bacillati</taxon>
        <taxon>Actinomycetota</taxon>
        <taxon>Actinomycetes</taxon>
        <taxon>Kitasatosporales</taxon>
        <taxon>Streptomycetaceae</taxon>
        <taxon>Streptacidiphilus</taxon>
    </lineage>
</organism>
<name>A0ABW1GCR0_9ACTN</name>
<dbReference type="Proteomes" id="UP001596174">
    <property type="component" value="Unassembled WGS sequence"/>
</dbReference>
<sequence>MAEHESTERMAITDEGDHEYLVEVRGRPGEAESRAQTRVRVPTELLEQLPRAGGDTEAVVAATVDWLLERQQAADLPPFLDLDDVVAGYDGFLDGLRARLARSG</sequence>
<evidence type="ECO:0008006" key="4">
    <source>
        <dbReference type="Google" id="ProtNLM"/>
    </source>
</evidence>
<protein>
    <recommendedName>
        <fullName evidence="4">Phage tail assembly protein</fullName>
    </recommendedName>
</protein>
<accession>A0ABW1GCR0</accession>
<evidence type="ECO:0000313" key="2">
    <source>
        <dbReference type="EMBL" id="MFC5911422.1"/>
    </source>
</evidence>
<comment type="caution">
    <text evidence="2">The sequence shown here is derived from an EMBL/GenBank/DDBJ whole genome shotgun (WGS) entry which is preliminary data.</text>
</comment>
<reference evidence="3" key="1">
    <citation type="journal article" date="2019" name="Int. J. Syst. Evol. Microbiol.">
        <title>The Global Catalogue of Microorganisms (GCM) 10K type strain sequencing project: providing services to taxonomists for standard genome sequencing and annotation.</title>
        <authorList>
            <consortium name="The Broad Institute Genomics Platform"/>
            <consortium name="The Broad Institute Genome Sequencing Center for Infectious Disease"/>
            <person name="Wu L."/>
            <person name="Ma J."/>
        </authorList>
    </citation>
    <scope>NUCLEOTIDE SEQUENCE [LARGE SCALE GENOMIC DNA]</scope>
    <source>
        <strain evidence="3">JCM 4816</strain>
    </source>
</reference>
<keyword evidence="3" id="KW-1185">Reference proteome</keyword>
<feature type="region of interest" description="Disordered" evidence="1">
    <location>
        <begin position="1"/>
        <end position="20"/>
    </location>
</feature>
<dbReference type="EMBL" id="JBHSQJ010000164">
    <property type="protein sequence ID" value="MFC5911422.1"/>
    <property type="molecule type" value="Genomic_DNA"/>
</dbReference>
<gene>
    <name evidence="2" type="ORF">ACFP3V_29985</name>
</gene>
<proteinExistence type="predicted"/>